<evidence type="ECO:0000256" key="1">
    <source>
        <dbReference type="PROSITE-ProRule" id="PRU01076"/>
    </source>
</evidence>
<dbReference type="InterPro" id="IPR007159">
    <property type="entry name" value="SpoVT-AbrB_dom"/>
</dbReference>
<dbReference type="GO" id="GO:0003677">
    <property type="term" value="F:DNA binding"/>
    <property type="evidence" value="ECO:0007669"/>
    <property type="project" value="UniProtKB-KW"/>
</dbReference>
<comment type="caution">
    <text evidence="3">The sequence shown here is derived from an EMBL/GenBank/DDBJ whole genome shotgun (WGS) entry which is preliminary data.</text>
</comment>
<evidence type="ECO:0000259" key="2">
    <source>
        <dbReference type="PROSITE" id="PS51740"/>
    </source>
</evidence>
<evidence type="ECO:0000313" key="4">
    <source>
        <dbReference type="Proteomes" id="UP001566476"/>
    </source>
</evidence>
<gene>
    <name evidence="3" type="ORF">AB2L28_05415</name>
</gene>
<organism evidence="3 4">
    <name type="scientific">Kineococcus mangrovi</name>
    <dbReference type="NCBI Taxonomy" id="1660183"/>
    <lineage>
        <taxon>Bacteria</taxon>
        <taxon>Bacillati</taxon>
        <taxon>Actinomycetota</taxon>
        <taxon>Actinomycetes</taxon>
        <taxon>Kineosporiales</taxon>
        <taxon>Kineosporiaceae</taxon>
        <taxon>Kineococcus</taxon>
    </lineage>
</organism>
<protein>
    <submittedName>
        <fullName evidence="3">AbrB/MazE/SpoVT family DNA-binding domain-containing protein</fullName>
    </submittedName>
</protein>
<keyword evidence="4" id="KW-1185">Reference proteome</keyword>
<dbReference type="InterPro" id="IPR037914">
    <property type="entry name" value="SpoVT-AbrB_sf"/>
</dbReference>
<proteinExistence type="predicted"/>
<sequence>MSVQALKIDSKRRTVVPAEVLAAAGITEGSELIPHAEGPGRIVFETRAAMQARVRAKYRRKGGGVSAQQAWAEYHGEETDALAEKGVE</sequence>
<dbReference type="SUPFAM" id="SSF89447">
    <property type="entry name" value="AbrB/MazE/MraZ-like"/>
    <property type="match status" value="1"/>
</dbReference>
<accession>A0ABV4HZ26</accession>
<dbReference type="PROSITE" id="PS51740">
    <property type="entry name" value="SPOVT_ABRB"/>
    <property type="match status" value="1"/>
</dbReference>
<dbReference type="EMBL" id="JBGGTQ010000002">
    <property type="protein sequence ID" value="MEZ0491671.1"/>
    <property type="molecule type" value="Genomic_DNA"/>
</dbReference>
<reference evidence="3 4" key="1">
    <citation type="submission" date="2024-07" db="EMBL/GenBank/DDBJ databases">
        <authorList>
            <person name="Thanompreechachai J."/>
            <person name="Duangmal K."/>
        </authorList>
    </citation>
    <scope>NUCLEOTIDE SEQUENCE [LARGE SCALE GENOMIC DNA]</scope>
    <source>
        <strain evidence="3 4">TBRC 1896</strain>
    </source>
</reference>
<evidence type="ECO:0000313" key="3">
    <source>
        <dbReference type="EMBL" id="MEZ0491671.1"/>
    </source>
</evidence>
<name>A0ABV4HZ26_9ACTN</name>
<dbReference type="RefSeq" id="WP_370717702.1">
    <property type="nucleotide sequence ID" value="NZ_JBGGTQ010000002.1"/>
</dbReference>
<dbReference type="Proteomes" id="UP001566476">
    <property type="component" value="Unassembled WGS sequence"/>
</dbReference>
<keyword evidence="1 3" id="KW-0238">DNA-binding</keyword>
<feature type="domain" description="SpoVT-AbrB" evidence="2">
    <location>
        <begin position="3"/>
        <end position="48"/>
    </location>
</feature>